<comment type="caution">
    <text evidence="1">The sequence shown here is derived from an EMBL/GenBank/DDBJ whole genome shotgun (WGS) entry which is preliminary data.</text>
</comment>
<sequence>MYTKSKLMLSLALLKDLHNKIEYYKTMVNNNIRRLELLTHSDIRGRKIDVSRELRNLMELKKGIEGIDVFLENIIMRLETLLISEQVILSAMLIKELSKELKHTIGNTIPVIDVYIDKLNIIANDVVNQLRMQESKGEIITASEEAKKIIREAKQFFT</sequence>
<proteinExistence type="predicted"/>
<name>A0A7J2U638_9CREN</name>
<evidence type="ECO:0008006" key="2">
    <source>
        <dbReference type="Google" id="ProtNLM"/>
    </source>
</evidence>
<organism evidence="1">
    <name type="scientific">Ignisphaera aggregans</name>
    <dbReference type="NCBI Taxonomy" id="334771"/>
    <lineage>
        <taxon>Archaea</taxon>
        <taxon>Thermoproteota</taxon>
        <taxon>Thermoprotei</taxon>
        <taxon>Desulfurococcales</taxon>
        <taxon>Desulfurococcaceae</taxon>
        <taxon>Ignisphaera</taxon>
    </lineage>
</organism>
<evidence type="ECO:0000313" key="1">
    <source>
        <dbReference type="EMBL" id="HEM67797.1"/>
    </source>
</evidence>
<dbReference type="AlphaFoldDB" id="A0A7J2U638"/>
<reference evidence="1" key="1">
    <citation type="journal article" date="2020" name="mSystems">
        <title>Genome- and Community-Level Interaction Insights into Carbon Utilization and Element Cycling Functions of Hydrothermarchaeota in Hydrothermal Sediment.</title>
        <authorList>
            <person name="Zhou Z."/>
            <person name="Liu Y."/>
            <person name="Xu W."/>
            <person name="Pan J."/>
            <person name="Luo Z.H."/>
            <person name="Li M."/>
        </authorList>
    </citation>
    <scope>NUCLEOTIDE SEQUENCE [LARGE SCALE GENOMIC DNA]</scope>
    <source>
        <strain evidence="1">SpSt-125</strain>
    </source>
</reference>
<accession>A0A7J2U638</accession>
<protein>
    <recommendedName>
        <fullName evidence="2">DUF47 family protein</fullName>
    </recommendedName>
</protein>
<dbReference type="EMBL" id="DSEU01000069">
    <property type="protein sequence ID" value="HEM67797.1"/>
    <property type="molecule type" value="Genomic_DNA"/>
</dbReference>
<gene>
    <name evidence="1" type="ORF">ENO26_09595</name>
</gene>